<evidence type="ECO:0000313" key="7">
    <source>
        <dbReference type="Proteomes" id="UP000034085"/>
    </source>
</evidence>
<dbReference type="InterPro" id="IPR052700">
    <property type="entry name" value="Carb_kinase_PfkB-like"/>
</dbReference>
<dbReference type="OrthoDB" id="9795789at2"/>
<evidence type="ECO:0000256" key="3">
    <source>
        <dbReference type="ARBA" id="ARBA00022777"/>
    </source>
</evidence>
<dbReference type="PATRIC" id="fig|1261127.3.peg.1190"/>
<evidence type="ECO:0000313" key="6">
    <source>
        <dbReference type="EMBL" id="AKE58694.1"/>
    </source>
</evidence>
<evidence type="ECO:0000259" key="5">
    <source>
        <dbReference type="Pfam" id="PF00294"/>
    </source>
</evidence>
<dbReference type="AlphaFoldDB" id="A0A0F6TUQ4"/>
<dbReference type="KEGG" id="cama:F384_05810"/>
<reference evidence="6 7" key="1">
    <citation type="journal article" date="2013" name="Appl. Microbiol. Biotechnol.">
        <title>Glycerol assimilation and production of 1,3-propanediol by Citrobacter amalonaticus Y19.</title>
        <authorList>
            <person name="Ainala S.K."/>
            <person name="Ashok S."/>
            <person name="Ko Y."/>
            <person name="Park S."/>
        </authorList>
    </citation>
    <scope>NUCLEOTIDE SEQUENCE [LARGE SCALE GENOMIC DNA]</scope>
    <source>
        <strain evidence="6 7">Y19</strain>
    </source>
</reference>
<dbReference type="HOGENOM" id="CLU_027634_6_0_6"/>
<dbReference type="PRINTS" id="PR00990">
    <property type="entry name" value="RIBOKINASE"/>
</dbReference>
<dbReference type="Proteomes" id="UP000034085">
    <property type="component" value="Chromosome"/>
</dbReference>
<gene>
    <name evidence="6" type="ORF">F384_05810</name>
</gene>
<dbReference type="RefSeq" id="WP_046479659.1">
    <property type="nucleotide sequence ID" value="NZ_CP011132.1"/>
</dbReference>
<evidence type="ECO:0000256" key="4">
    <source>
        <dbReference type="RuleBase" id="RU003704"/>
    </source>
</evidence>
<keyword evidence="3 4" id="KW-0418">Kinase</keyword>
<organism evidence="6 7">
    <name type="scientific">Citrobacter amalonaticus Y19</name>
    <dbReference type="NCBI Taxonomy" id="1261127"/>
    <lineage>
        <taxon>Bacteria</taxon>
        <taxon>Pseudomonadati</taxon>
        <taxon>Pseudomonadota</taxon>
        <taxon>Gammaproteobacteria</taxon>
        <taxon>Enterobacterales</taxon>
        <taxon>Enterobacteriaceae</taxon>
        <taxon>Citrobacter</taxon>
    </lineage>
</organism>
<dbReference type="SUPFAM" id="SSF53613">
    <property type="entry name" value="Ribokinase-like"/>
    <property type="match status" value="1"/>
</dbReference>
<sequence>MDEIEVLCIGAAIVDIPLQPVSKNIFDVDSYPLERIAMTTGGDAINEATIISRLGHRTALMSRVGDDAAGHFILEHCRKENIDIQSLKQDPEIDTSINVGLVTTDGERTFVTNRNGSLWKLNINDIDFDRFSRVKLLSLASIFNSPLLDGKALTEIFTRAKAQQLIICADMIKPRLNETLEDIQEALSFVDYLFPNFDEAKKLTGKETLDDIADRFLQCGVKTVVIKTGKKGCFIKRADMKIEVPAVSGITAIDTIGAGDNFASGFISALLEGKTLRECALFANATAAISVLSVGATTGVKNRKLVEQLLDEYEG</sequence>
<dbReference type="InterPro" id="IPR002139">
    <property type="entry name" value="Ribo/fructo_kinase"/>
</dbReference>
<proteinExistence type="inferred from homology"/>
<accession>A0A0F6TUQ4</accession>
<name>A0A0F6TUQ4_CITAM</name>
<comment type="similarity">
    <text evidence="1 4">Belongs to the carbohydrate kinase PfkB family.</text>
</comment>
<dbReference type="InterPro" id="IPR029056">
    <property type="entry name" value="Ribokinase-like"/>
</dbReference>
<evidence type="ECO:0000256" key="2">
    <source>
        <dbReference type="ARBA" id="ARBA00022679"/>
    </source>
</evidence>
<dbReference type="GO" id="GO:0016301">
    <property type="term" value="F:kinase activity"/>
    <property type="evidence" value="ECO:0007669"/>
    <property type="project" value="UniProtKB-KW"/>
</dbReference>
<dbReference type="InterPro" id="IPR011611">
    <property type="entry name" value="PfkB_dom"/>
</dbReference>
<dbReference type="PANTHER" id="PTHR43320:SF3">
    <property type="entry name" value="CARBOHYDRATE KINASE PFKB DOMAIN-CONTAINING PROTEIN"/>
    <property type="match status" value="1"/>
</dbReference>
<dbReference type="EMBL" id="CP011132">
    <property type="protein sequence ID" value="AKE58694.1"/>
    <property type="molecule type" value="Genomic_DNA"/>
</dbReference>
<dbReference type="PROSITE" id="PS00584">
    <property type="entry name" value="PFKB_KINASES_2"/>
    <property type="match status" value="1"/>
</dbReference>
<evidence type="ECO:0000256" key="1">
    <source>
        <dbReference type="ARBA" id="ARBA00010688"/>
    </source>
</evidence>
<dbReference type="CDD" id="cd01166">
    <property type="entry name" value="KdgK"/>
    <property type="match status" value="1"/>
</dbReference>
<dbReference type="PROSITE" id="PS00583">
    <property type="entry name" value="PFKB_KINASES_1"/>
    <property type="match status" value="1"/>
</dbReference>
<feature type="domain" description="Carbohydrate kinase PfkB" evidence="5">
    <location>
        <begin position="5"/>
        <end position="300"/>
    </location>
</feature>
<keyword evidence="2 4" id="KW-0808">Transferase</keyword>
<dbReference type="PANTHER" id="PTHR43320">
    <property type="entry name" value="SUGAR KINASE"/>
    <property type="match status" value="1"/>
</dbReference>
<protein>
    <submittedName>
        <fullName evidence="6">Sugar kinase</fullName>
    </submittedName>
</protein>
<dbReference type="Gene3D" id="3.40.1190.20">
    <property type="match status" value="1"/>
</dbReference>
<dbReference type="Pfam" id="PF00294">
    <property type="entry name" value="PfkB"/>
    <property type="match status" value="1"/>
</dbReference>
<dbReference type="InterPro" id="IPR002173">
    <property type="entry name" value="Carboh/pur_kinase_PfkB_CS"/>
</dbReference>